<evidence type="ECO:0000259" key="2">
    <source>
        <dbReference type="SMART" id="SM00579"/>
    </source>
</evidence>
<dbReference type="AlphaFoldDB" id="A0A8T0XN51"/>
<feature type="signal peptide" evidence="1">
    <location>
        <begin position="1"/>
        <end position="17"/>
    </location>
</feature>
<proteinExistence type="predicted"/>
<evidence type="ECO:0000313" key="4">
    <source>
        <dbReference type="Proteomes" id="UP000823388"/>
    </source>
</evidence>
<comment type="caution">
    <text evidence="3">The sequence shown here is derived from an EMBL/GenBank/DDBJ whole genome shotgun (WGS) entry which is preliminary data.</text>
</comment>
<feature type="chain" id="PRO_5035712599" description="FBD domain-containing protein" evidence="1">
    <location>
        <begin position="18"/>
        <end position="230"/>
    </location>
</feature>
<dbReference type="Proteomes" id="UP000823388">
    <property type="component" value="Chromosome 1K"/>
</dbReference>
<keyword evidence="4" id="KW-1185">Reference proteome</keyword>
<evidence type="ECO:0000313" key="3">
    <source>
        <dbReference type="EMBL" id="KAG2658654.1"/>
    </source>
</evidence>
<feature type="domain" description="FBD" evidence="2">
    <location>
        <begin position="154"/>
        <end position="225"/>
    </location>
</feature>
<organism evidence="3 4">
    <name type="scientific">Panicum virgatum</name>
    <name type="common">Blackwell switchgrass</name>
    <dbReference type="NCBI Taxonomy" id="38727"/>
    <lineage>
        <taxon>Eukaryota</taxon>
        <taxon>Viridiplantae</taxon>
        <taxon>Streptophyta</taxon>
        <taxon>Embryophyta</taxon>
        <taxon>Tracheophyta</taxon>
        <taxon>Spermatophyta</taxon>
        <taxon>Magnoliopsida</taxon>
        <taxon>Liliopsida</taxon>
        <taxon>Poales</taxon>
        <taxon>Poaceae</taxon>
        <taxon>PACMAD clade</taxon>
        <taxon>Panicoideae</taxon>
        <taxon>Panicodae</taxon>
        <taxon>Paniceae</taxon>
        <taxon>Panicinae</taxon>
        <taxon>Panicum</taxon>
        <taxon>Panicum sect. Hiantes</taxon>
    </lineage>
</organism>
<dbReference type="SMART" id="SM00579">
    <property type="entry name" value="FBD"/>
    <property type="match status" value="1"/>
</dbReference>
<dbReference type="PANTHER" id="PTHR31900">
    <property type="entry name" value="F-BOX/RNI SUPERFAMILY PROTEIN-RELATED"/>
    <property type="match status" value="1"/>
</dbReference>
<reference evidence="3 4" key="1">
    <citation type="submission" date="2020-05" db="EMBL/GenBank/DDBJ databases">
        <title>WGS assembly of Panicum virgatum.</title>
        <authorList>
            <person name="Lovell J.T."/>
            <person name="Jenkins J."/>
            <person name="Shu S."/>
            <person name="Juenger T.E."/>
            <person name="Schmutz J."/>
        </authorList>
    </citation>
    <scope>NUCLEOTIDE SEQUENCE [LARGE SCALE GENOMIC DNA]</scope>
    <source>
        <strain evidence="4">cv. AP13</strain>
    </source>
</reference>
<dbReference type="PANTHER" id="PTHR31900:SF34">
    <property type="entry name" value="EMB|CAB62440.1-RELATED"/>
    <property type="match status" value="1"/>
</dbReference>
<gene>
    <name evidence="3" type="ORF">PVAP13_1KG288110</name>
</gene>
<protein>
    <recommendedName>
        <fullName evidence="2">FBD domain-containing protein</fullName>
    </recommendedName>
</protein>
<name>A0A8T0XN51_PANVG</name>
<sequence length="230" mass="26229">MLEALSLMLLRLPYSDAGNDHWVIQAPKLRFFHIADIFYYGWMIGDLPSLEGVRIECPYDQDFVKHMAGLAWVRSLHLQIEEGDDNILEGLSCTFNDLKSLSLDTSLSLLSSVLSVFCLLRNVPKLEDLYIEVNDLSSENDEVDIDFLNAQWTGDLLSKLICVNVVGMTCTLSEMNFIKFVLSKARRLEEFHVCIDEDCSKSNEAVVTELVKYRRASPRAKVFFERMSDG</sequence>
<accession>A0A8T0XN51</accession>
<keyword evidence="1" id="KW-0732">Signal</keyword>
<evidence type="ECO:0000256" key="1">
    <source>
        <dbReference type="SAM" id="SignalP"/>
    </source>
</evidence>
<dbReference type="InterPro" id="IPR006566">
    <property type="entry name" value="FBD"/>
</dbReference>
<dbReference type="InterPro" id="IPR050232">
    <property type="entry name" value="FBL13/AtMIF1-like"/>
</dbReference>
<dbReference type="EMBL" id="CM029037">
    <property type="protein sequence ID" value="KAG2658654.1"/>
    <property type="molecule type" value="Genomic_DNA"/>
</dbReference>